<feature type="non-terminal residue" evidence="1">
    <location>
        <position position="1"/>
    </location>
</feature>
<sequence length="157" mass="17516">VNPSKLKASLFLAAVITHQQVCIKSSAFPETHAYSALRLDHTCLTARLYRTHLVRLLWQLVAMGDVTPLHAHLGEGKRELDHRGEEWKQRASIYCFDCGAKRRAGRKKVVTSICLRADSHDGGCLSPCLFWVSITLPLMMNPPQEQQNGSNVEPVAV</sequence>
<comment type="caution">
    <text evidence="1">The sequence shown here is derived from an EMBL/GenBank/DDBJ whole genome shotgun (WGS) entry which is preliminary data.</text>
</comment>
<proteinExistence type="predicted"/>
<name>A0A553QKC0_9TELE</name>
<dbReference type="Proteomes" id="UP000316079">
    <property type="component" value="Unassembled WGS sequence"/>
</dbReference>
<evidence type="ECO:0000313" key="2">
    <source>
        <dbReference type="Proteomes" id="UP000316079"/>
    </source>
</evidence>
<dbReference type="EMBL" id="SRMA01025847">
    <property type="protein sequence ID" value="TRY90423.1"/>
    <property type="molecule type" value="Genomic_DNA"/>
</dbReference>
<organism evidence="1 2">
    <name type="scientific">Danionella cerebrum</name>
    <dbReference type="NCBI Taxonomy" id="2873325"/>
    <lineage>
        <taxon>Eukaryota</taxon>
        <taxon>Metazoa</taxon>
        <taxon>Chordata</taxon>
        <taxon>Craniata</taxon>
        <taxon>Vertebrata</taxon>
        <taxon>Euteleostomi</taxon>
        <taxon>Actinopterygii</taxon>
        <taxon>Neopterygii</taxon>
        <taxon>Teleostei</taxon>
        <taxon>Ostariophysi</taxon>
        <taxon>Cypriniformes</taxon>
        <taxon>Danionidae</taxon>
        <taxon>Danioninae</taxon>
        <taxon>Danionella</taxon>
    </lineage>
</organism>
<gene>
    <name evidence="1" type="ORF">DNTS_018919</name>
</gene>
<keyword evidence="2" id="KW-1185">Reference proteome</keyword>
<reference evidence="1 2" key="1">
    <citation type="journal article" date="2019" name="Sci. Data">
        <title>Hybrid genome assembly and annotation of Danionella translucida.</title>
        <authorList>
            <person name="Kadobianskyi M."/>
            <person name="Schulze L."/>
            <person name="Schuelke M."/>
            <person name="Judkewitz B."/>
        </authorList>
    </citation>
    <scope>NUCLEOTIDE SEQUENCE [LARGE SCALE GENOMIC DNA]</scope>
    <source>
        <strain evidence="1 2">Bolton</strain>
    </source>
</reference>
<accession>A0A553QKC0</accession>
<dbReference type="AlphaFoldDB" id="A0A553QKC0"/>
<evidence type="ECO:0000313" key="1">
    <source>
        <dbReference type="EMBL" id="TRY90423.1"/>
    </source>
</evidence>
<protein>
    <submittedName>
        <fullName evidence="1">Uncharacterized protein</fullName>
    </submittedName>
</protein>